<keyword evidence="3" id="KW-1185">Reference proteome</keyword>
<reference evidence="2 3" key="1">
    <citation type="journal article" date="2019" name="Commun. Biol.">
        <title>The bagworm genome reveals a unique fibroin gene that provides high tensile strength.</title>
        <authorList>
            <person name="Kono N."/>
            <person name="Nakamura H."/>
            <person name="Ohtoshi R."/>
            <person name="Tomita M."/>
            <person name="Numata K."/>
            <person name="Arakawa K."/>
        </authorList>
    </citation>
    <scope>NUCLEOTIDE SEQUENCE [LARGE SCALE GENOMIC DNA]</scope>
</reference>
<feature type="region of interest" description="Disordered" evidence="1">
    <location>
        <begin position="111"/>
        <end position="130"/>
    </location>
</feature>
<dbReference type="Proteomes" id="UP000299102">
    <property type="component" value="Unassembled WGS sequence"/>
</dbReference>
<accession>A0A4C1W7I1</accession>
<feature type="region of interest" description="Disordered" evidence="1">
    <location>
        <begin position="51"/>
        <end position="79"/>
    </location>
</feature>
<gene>
    <name evidence="2" type="ORF">EVAR_78540_1</name>
</gene>
<dbReference type="AlphaFoldDB" id="A0A4C1W7I1"/>
<organism evidence="2 3">
    <name type="scientific">Eumeta variegata</name>
    <name type="common">Bagworm moth</name>
    <name type="synonym">Eumeta japonica</name>
    <dbReference type="NCBI Taxonomy" id="151549"/>
    <lineage>
        <taxon>Eukaryota</taxon>
        <taxon>Metazoa</taxon>
        <taxon>Ecdysozoa</taxon>
        <taxon>Arthropoda</taxon>
        <taxon>Hexapoda</taxon>
        <taxon>Insecta</taxon>
        <taxon>Pterygota</taxon>
        <taxon>Neoptera</taxon>
        <taxon>Endopterygota</taxon>
        <taxon>Lepidoptera</taxon>
        <taxon>Glossata</taxon>
        <taxon>Ditrysia</taxon>
        <taxon>Tineoidea</taxon>
        <taxon>Psychidae</taxon>
        <taxon>Oiketicinae</taxon>
        <taxon>Eumeta</taxon>
    </lineage>
</organism>
<protein>
    <recommendedName>
        <fullName evidence="4">Mos1 transposase HTH domain-containing protein</fullName>
    </recommendedName>
</protein>
<feature type="compositionally biased region" description="Basic and acidic residues" evidence="1">
    <location>
        <begin position="53"/>
        <end position="70"/>
    </location>
</feature>
<proteinExistence type="predicted"/>
<name>A0A4C1W7I1_EUMVA</name>
<evidence type="ECO:0000313" key="2">
    <source>
        <dbReference type="EMBL" id="GBP46840.1"/>
    </source>
</evidence>
<dbReference type="EMBL" id="BGZK01000490">
    <property type="protein sequence ID" value="GBP46840.1"/>
    <property type="molecule type" value="Genomic_DNA"/>
</dbReference>
<sequence length="189" mass="20730">MILTRENFLAMILYDFRYHLSQQESYNRLQLAFHDEAPSLAAVYNRSNLFEQGRIDPPEGRPSYGDDQRQHQSRMNSGVTPKWVAPYGPPPPPSFNYVTVCLSVTSRGAGRSASLPARAPVTRGAPASRKSTSAHYGFAASAAVSISADVSEAARVPTLRPAAFLSTLMFMDGRPRPARGRRPPIGHSE</sequence>
<evidence type="ECO:0000313" key="3">
    <source>
        <dbReference type="Proteomes" id="UP000299102"/>
    </source>
</evidence>
<comment type="caution">
    <text evidence="2">The sequence shown here is derived from an EMBL/GenBank/DDBJ whole genome shotgun (WGS) entry which is preliminary data.</text>
</comment>
<evidence type="ECO:0000256" key="1">
    <source>
        <dbReference type="SAM" id="MobiDB-lite"/>
    </source>
</evidence>
<evidence type="ECO:0008006" key="4">
    <source>
        <dbReference type="Google" id="ProtNLM"/>
    </source>
</evidence>